<sequence>MGLPRKAVVILPYQNNKILMQLRDEKPTIAYPGNWGFFGGDVEPGEEPIQSARRELYEEIKYKTEEMFRLSIDYIFDP</sequence>
<protein>
    <recommendedName>
        <fullName evidence="1">Nudix hydrolase domain-containing protein</fullName>
    </recommendedName>
</protein>
<name>A0A383BQU1_9ZZZZ</name>
<evidence type="ECO:0000313" key="2">
    <source>
        <dbReference type="EMBL" id="SVE21685.1"/>
    </source>
</evidence>
<dbReference type="PROSITE" id="PS51462">
    <property type="entry name" value="NUDIX"/>
    <property type="match status" value="1"/>
</dbReference>
<gene>
    <name evidence="2" type="ORF">METZ01_LOCUS474539</name>
</gene>
<organism evidence="2">
    <name type="scientific">marine metagenome</name>
    <dbReference type="NCBI Taxonomy" id="408172"/>
    <lineage>
        <taxon>unclassified sequences</taxon>
        <taxon>metagenomes</taxon>
        <taxon>ecological metagenomes</taxon>
    </lineage>
</organism>
<dbReference type="InterPro" id="IPR000086">
    <property type="entry name" value="NUDIX_hydrolase_dom"/>
</dbReference>
<proteinExistence type="predicted"/>
<evidence type="ECO:0000259" key="1">
    <source>
        <dbReference type="PROSITE" id="PS51462"/>
    </source>
</evidence>
<dbReference type="InterPro" id="IPR015797">
    <property type="entry name" value="NUDIX_hydrolase-like_dom_sf"/>
</dbReference>
<feature type="domain" description="Nudix hydrolase" evidence="1">
    <location>
        <begin position="3"/>
        <end position="78"/>
    </location>
</feature>
<dbReference type="SUPFAM" id="SSF55811">
    <property type="entry name" value="Nudix"/>
    <property type="match status" value="1"/>
</dbReference>
<accession>A0A383BQU1</accession>
<reference evidence="2" key="1">
    <citation type="submission" date="2018-05" db="EMBL/GenBank/DDBJ databases">
        <authorList>
            <person name="Lanie J.A."/>
            <person name="Ng W.-L."/>
            <person name="Kazmierczak K.M."/>
            <person name="Andrzejewski T.M."/>
            <person name="Davidsen T.M."/>
            <person name="Wayne K.J."/>
            <person name="Tettelin H."/>
            <person name="Glass J.I."/>
            <person name="Rusch D."/>
            <person name="Podicherti R."/>
            <person name="Tsui H.-C.T."/>
            <person name="Winkler M.E."/>
        </authorList>
    </citation>
    <scope>NUCLEOTIDE SEQUENCE</scope>
</reference>
<dbReference type="AlphaFoldDB" id="A0A383BQU1"/>
<dbReference type="Gene3D" id="3.90.79.10">
    <property type="entry name" value="Nucleoside Triphosphate Pyrophosphohydrolase"/>
    <property type="match status" value="1"/>
</dbReference>
<feature type="non-terminal residue" evidence="2">
    <location>
        <position position="78"/>
    </location>
</feature>
<dbReference type="Pfam" id="PF00293">
    <property type="entry name" value="NUDIX"/>
    <property type="match status" value="1"/>
</dbReference>
<dbReference type="EMBL" id="UINC01202055">
    <property type="protein sequence ID" value="SVE21685.1"/>
    <property type="molecule type" value="Genomic_DNA"/>
</dbReference>